<keyword evidence="2" id="KW-0328">Glycosyltransferase</keyword>
<dbReference type="OrthoDB" id="5835829at2759"/>
<evidence type="ECO:0000256" key="2">
    <source>
        <dbReference type="ARBA" id="ARBA00022676"/>
    </source>
</evidence>
<protein>
    <submittedName>
        <fullName evidence="5">UDP-glucuronosyltransferase 2A3</fullName>
    </submittedName>
</protein>
<dbReference type="PANTHER" id="PTHR48043">
    <property type="entry name" value="EG:EG0003.4 PROTEIN-RELATED"/>
    <property type="match status" value="1"/>
</dbReference>
<organism evidence="6">
    <name type="scientific">Harpegnathos saltator</name>
    <name type="common">Jerdon's jumping ant</name>
    <dbReference type="NCBI Taxonomy" id="610380"/>
    <lineage>
        <taxon>Eukaryota</taxon>
        <taxon>Metazoa</taxon>
        <taxon>Ecdysozoa</taxon>
        <taxon>Arthropoda</taxon>
        <taxon>Hexapoda</taxon>
        <taxon>Insecta</taxon>
        <taxon>Pterygota</taxon>
        <taxon>Neoptera</taxon>
        <taxon>Endopterygota</taxon>
        <taxon>Hymenoptera</taxon>
        <taxon>Apocrita</taxon>
        <taxon>Aculeata</taxon>
        <taxon>Formicoidea</taxon>
        <taxon>Formicidae</taxon>
        <taxon>Ponerinae</taxon>
        <taxon>Ponerini</taxon>
        <taxon>Harpegnathos</taxon>
    </lineage>
</organism>
<accession>E2BZE7</accession>
<comment type="similarity">
    <text evidence="1">Belongs to the UDP-glycosyltransferase family.</text>
</comment>
<dbReference type="InterPro" id="IPR002213">
    <property type="entry name" value="UDP_glucos_trans"/>
</dbReference>
<keyword evidence="4" id="KW-1133">Transmembrane helix</keyword>
<gene>
    <name evidence="5" type="ORF">EAI_12229</name>
</gene>
<proteinExistence type="inferred from homology"/>
<dbReference type="EMBL" id="GL451589">
    <property type="protein sequence ID" value="EFN78957.1"/>
    <property type="molecule type" value="Genomic_DNA"/>
</dbReference>
<keyword evidence="4" id="KW-0812">Transmembrane</keyword>
<dbReference type="Gene3D" id="3.40.50.2000">
    <property type="entry name" value="Glycogen Phosphorylase B"/>
    <property type="match status" value="1"/>
</dbReference>
<evidence type="ECO:0000256" key="1">
    <source>
        <dbReference type="ARBA" id="ARBA00009995"/>
    </source>
</evidence>
<dbReference type="AlphaFoldDB" id="E2BZE7"/>
<dbReference type="InterPro" id="IPR050271">
    <property type="entry name" value="UDP-glycosyltransferase"/>
</dbReference>
<reference evidence="5 6" key="1">
    <citation type="journal article" date="2010" name="Science">
        <title>Genomic comparison of the ants Camponotus floridanus and Harpegnathos saltator.</title>
        <authorList>
            <person name="Bonasio R."/>
            <person name="Zhang G."/>
            <person name="Ye C."/>
            <person name="Mutti N.S."/>
            <person name="Fang X."/>
            <person name="Qin N."/>
            <person name="Donahue G."/>
            <person name="Yang P."/>
            <person name="Li Q."/>
            <person name="Li C."/>
            <person name="Zhang P."/>
            <person name="Huang Z."/>
            <person name="Berger S.L."/>
            <person name="Reinberg D."/>
            <person name="Wang J."/>
            <person name="Liebig J."/>
        </authorList>
    </citation>
    <scope>NUCLEOTIDE SEQUENCE [LARGE SCALE GENOMIC DNA]</scope>
    <source>
        <strain evidence="5 6">R22 G/1</strain>
    </source>
</reference>
<keyword evidence="6" id="KW-1185">Reference proteome</keyword>
<dbReference type="Proteomes" id="UP000008237">
    <property type="component" value="Unassembled WGS sequence"/>
</dbReference>
<evidence type="ECO:0000256" key="4">
    <source>
        <dbReference type="SAM" id="Phobius"/>
    </source>
</evidence>
<keyword evidence="4" id="KW-0472">Membrane</keyword>
<dbReference type="PANTHER" id="PTHR48043:SF145">
    <property type="entry name" value="FI06409P-RELATED"/>
    <property type="match status" value="1"/>
</dbReference>
<sequence length="331" mass="37855">MHNNGFLDRINNLLPDLETSNSDYLFHVSSLVTKYLPDVNVDIKDLYSDVRLVLWGGDTVLRSNFVPLTQLFVEVGCHHCRGVHPLPSDLQKSLITYKQGTIVVLLDNEYKTLVTELAKKLPKGREGQAVVWLINKNDKIVLPDKENLFVHTDIDRQDLIGYSRTRVVLSHCSDTEFLEAAFHGSPMICLPRDYKEFLNSERAVELGFARTVMTYVSADDLAKFTVQMIHETINYRENARKVSLALRDRLNPASDRLIYWLGYIARTKDSGSENLLRPTSEGKLFVEDRKLINGMLIGAFFGSIITIFCMVAPRIIDEYHQEGRLRRQHAL</sequence>
<dbReference type="Pfam" id="PF00201">
    <property type="entry name" value="UDPGT"/>
    <property type="match status" value="1"/>
</dbReference>
<dbReference type="STRING" id="610380.E2BZE7"/>
<dbReference type="SUPFAM" id="SSF53756">
    <property type="entry name" value="UDP-Glycosyltransferase/glycogen phosphorylase"/>
    <property type="match status" value="1"/>
</dbReference>
<dbReference type="GO" id="GO:0008194">
    <property type="term" value="F:UDP-glycosyltransferase activity"/>
    <property type="evidence" value="ECO:0007669"/>
    <property type="project" value="InterPro"/>
</dbReference>
<feature type="transmembrane region" description="Helical" evidence="4">
    <location>
        <begin position="295"/>
        <end position="316"/>
    </location>
</feature>
<evidence type="ECO:0000256" key="3">
    <source>
        <dbReference type="ARBA" id="ARBA00022679"/>
    </source>
</evidence>
<evidence type="ECO:0000313" key="6">
    <source>
        <dbReference type="Proteomes" id="UP000008237"/>
    </source>
</evidence>
<dbReference type="InParanoid" id="E2BZE7"/>
<name>E2BZE7_HARSA</name>
<evidence type="ECO:0000313" key="5">
    <source>
        <dbReference type="EMBL" id="EFN78957.1"/>
    </source>
</evidence>
<keyword evidence="3 5" id="KW-0808">Transferase</keyword>